<sequence length="129" mass="13921">MPTHGCPDPGDAHERELRAAEPRLTTFLMLRVADRRTFSITSKPFRHIIHVDQTLFVLYEQEVGANSTFRQVCAGPPPRAAGIEEDWSPMAQLSPVAAFSSFFGAGLKSTPASRRWAGVIGAGAPVSGS</sequence>
<dbReference type="Proteomes" id="UP000263928">
    <property type="component" value="Unassembled WGS sequence"/>
</dbReference>
<accession>A0A383S2L6</accession>
<proteinExistence type="predicted"/>
<organism evidence="1 2">
    <name type="scientific">Propionibacterium australiense</name>
    <dbReference type="NCBI Taxonomy" id="119981"/>
    <lineage>
        <taxon>Bacteria</taxon>
        <taxon>Bacillati</taxon>
        <taxon>Actinomycetota</taxon>
        <taxon>Actinomycetes</taxon>
        <taxon>Propionibacteriales</taxon>
        <taxon>Propionibacteriaceae</taxon>
        <taxon>Propionibacterium</taxon>
    </lineage>
</organism>
<name>A0A383S2L6_9ACTN</name>
<keyword evidence="2" id="KW-1185">Reference proteome</keyword>
<evidence type="ECO:0000313" key="2">
    <source>
        <dbReference type="Proteomes" id="UP000263928"/>
    </source>
</evidence>
<protein>
    <submittedName>
        <fullName evidence="1">Uncharacterized protein</fullName>
    </submittedName>
</protein>
<gene>
    <name evidence="1" type="ORF">PROPAUS_0095</name>
</gene>
<reference evidence="2" key="1">
    <citation type="submission" date="2018-08" db="EMBL/GenBank/DDBJ databases">
        <authorList>
            <person name="Hornung B."/>
        </authorList>
    </citation>
    <scope>NUCLEOTIDE SEQUENCE [LARGE SCALE GENOMIC DNA]</scope>
</reference>
<dbReference type="AlphaFoldDB" id="A0A383S2L6"/>
<evidence type="ECO:0000313" key="1">
    <source>
        <dbReference type="EMBL" id="SYZ32220.1"/>
    </source>
</evidence>
<dbReference type="EMBL" id="UNQJ01000001">
    <property type="protein sequence ID" value="SYZ32220.1"/>
    <property type="molecule type" value="Genomic_DNA"/>
</dbReference>